<evidence type="ECO:0000313" key="2">
    <source>
        <dbReference type="Proteomes" id="UP000288812"/>
    </source>
</evidence>
<organism evidence="1 2">
    <name type="scientific">Anaerosphaera multitolerans</name>
    <dbReference type="NCBI Taxonomy" id="2487351"/>
    <lineage>
        <taxon>Bacteria</taxon>
        <taxon>Bacillati</taxon>
        <taxon>Bacillota</taxon>
        <taxon>Tissierellia</taxon>
        <taxon>Tissierellales</taxon>
        <taxon>Peptoniphilaceae</taxon>
        <taxon>Anaerosphaera</taxon>
    </lineage>
</organism>
<proteinExistence type="predicted"/>
<keyword evidence="2" id="KW-1185">Reference proteome</keyword>
<sequence length="65" mass="7220">MAYFRKVKDSIAPKGYMSRLKSVTVRIFISDCTGQIFVTDILLQGGSLATGWVPHPSEIRFTLDG</sequence>
<reference evidence="1 2" key="1">
    <citation type="submission" date="2018-11" db="EMBL/GenBank/DDBJ databases">
        <title>Genome sequencing and assembly of Anaerosphaera sp. nov., GS7-6-2.</title>
        <authorList>
            <person name="Rettenmaier R."/>
            <person name="Liebl W."/>
            <person name="Zverlov V."/>
        </authorList>
    </citation>
    <scope>NUCLEOTIDE SEQUENCE [LARGE SCALE GENOMIC DNA]</scope>
    <source>
        <strain evidence="1 2">GS7-6-2</strain>
    </source>
</reference>
<comment type="caution">
    <text evidence="1">The sequence shown here is derived from an EMBL/GenBank/DDBJ whole genome shotgun (WGS) entry which is preliminary data.</text>
</comment>
<evidence type="ECO:0000313" key="1">
    <source>
        <dbReference type="EMBL" id="RVU55423.1"/>
    </source>
</evidence>
<dbReference type="OrthoDB" id="3078506at2"/>
<dbReference type="AlphaFoldDB" id="A0A437S8L5"/>
<dbReference type="RefSeq" id="WP_127723094.1">
    <property type="nucleotide sequence ID" value="NZ_RLIH01000002.1"/>
</dbReference>
<protein>
    <submittedName>
        <fullName evidence="1">Uncharacterized protein</fullName>
    </submittedName>
</protein>
<name>A0A437S8L5_9FIRM</name>
<dbReference type="EMBL" id="RLIH01000002">
    <property type="protein sequence ID" value="RVU55423.1"/>
    <property type="molecule type" value="Genomic_DNA"/>
</dbReference>
<accession>A0A437S8L5</accession>
<gene>
    <name evidence="1" type="ORF">EF514_01450</name>
</gene>
<dbReference type="Proteomes" id="UP000288812">
    <property type="component" value="Unassembled WGS sequence"/>
</dbReference>